<name>A0A814ILZ9_9BILA</name>
<dbReference type="AlphaFoldDB" id="A0A814ILZ9"/>
<proteinExistence type="predicted"/>
<sequence length="80" mass="8827">MTVGILIICVAAPKQSVPKCDVNFKSMIPDLIHYKYDPRSLAIGDFNDDNWPDIVVVNYAADNIAIYFGYGNGSMESPIT</sequence>
<evidence type="ECO:0000313" key="1">
    <source>
        <dbReference type="EMBL" id="CAF1026431.1"/>
    </source>
</evidence>
<dbReference type="InterPro" id="IPR028994">
    <property type="entry name" value="Integrin_alpha_N"/>
</dbReference>
<dbReference type="Proteomes" id="UP000663855">
    <property type="component" value="Unassembled WGS sequence"/>
</dbReference>
<accession>A0A814ILZ9</accession>
<organism evidence="1 2">
    <name type="scientific">Rotaria magnacalcarata</name>
    <dbReference type="NCBI Taxonomy" id="392030"/>
    <lineage>
        <taxon>Eukaryota</taxon>
        <taxon>Metazoa</taxon>
        <taxon>Spiralia</taxon>
        <taxon>Gnathifera</taxon>
        <taxon>Rotifera</taxon>
        <taxon>Eurotatoria</taxon>
        <taxon>Bdelloidea</taxon>
        <taxon>Philodinida</taxon>
        <taxon>Philodinidae</taxon>
        <taxon>Rotaria</taxon>
    </lineage>
</organism>
<comment type="caution">
    <text evidence="1">The sequence shown here is derived from an EMBL/GenBank/DDBJ whole genome shotgun (WGS) entry which is preliminary data.</text>
</comment>
<dbReference type="SUPFAM" id="SSF69318">
    <property type="entry name" value="Integrin alpha N-terminal domain"/>
    <property type="match status" value="1"/>
</dbReference>
<reference evidence="1" key="1">
    <citation type="submission" date="2021-02" db="EMBL/GenBank/DDBJ databases">
        <authorList>
            <person name="Nowell W R."/>
        </authorList>
    </citation>
    <scope>NUCLEOTIDE SEQUENCE</scope>
</reference>
<dbReference type="EMBL" id="CAJNOV010000525">
    <property type="protein sequence ID" value="CAF1026431.1"/>
    <property type="molecule type" value="Genomic_DNA"/>
</dbReference>
<protein>
    <submittedName>
        <fullName evidence="1">Uncharacterized protein</fullName>
    </submittedName>
</protein>
<evidence type="ECO:0000313" key="2">
    <source>
        <dbReference type="Proteomes" id="UP000663855"/>
    </source>
</evidence>
<gene>
    <name evidence="1" type="ORF">CJN711_LOCUS3577</name>
</gene>